<protein>
    <recommendedName>
        <fullName evidence="6">Cyclin-like domain-containing protein</fullName>
    </recommendedName>
</protein>
<proteinExistence type="inferred from homology"/>
<dbReference type="InterPro" id="IPR004367">
    <property type="entry name" value="Cyclin_C-dom"/>
</dbReference>
<dbReference type="InterPro" id="IPR006671">
    <property type="entry name" value="Cyclin_N"/>
</dbReference>
<dbReference type="Gene3D" id="1.10.472.10">
    <property type="entry name" value="Cyclin-like"/>
    <property type="match status" value="2"/>
</dbReference>
<dbReference type="AlphaFoldDB" id="A0A7R9G088"/>
<dbReference type="InterPro" id="IPR036915">
    <property type="entry name" value="Cyclin-like_sf"/>
</dbReference>
<comment type="similarity">
    <text evidence="4">Belongs to the cyclin family.</text>
</comment>
<evidence type="ECO:0000256" key="2">
    <source>
        <dbReference type="ARBA" id="ARBA00023127"/>
    </source>
</evidence>
<dbReference type="SUPFAM" id="SSF47954">
    <property type="entry name" value="Cyclin-like"/>
    <property type="match status" value="2"/>
</dbReference>
<accession>A0A7R9G088</accession>
<feature type="domain" description="Cyclin-like" evidence="6">
    <location>
        <begin position="258"/>
        <end position="344"/>
    </location>
</feature>
<evidence type="ECO:0000256" key="4">
    <source>
        <dbReference type="RuleBase" id="RU000383"/>
    </source>
</evidence>
<dbReference type="InterPro" id="IPR013763">
    <property type="entry name" value="Cyclin-like_dom"/>
</dbReference>
<keyword evidence="2 4" id="KW-0195">Cyclin</keyword>
<organism evidence="7">
    <name type="scientific">Timema shepardi</name>
    <name type="common">Walking stick</name>
    <dbReference type="NCBI Taxonomy" id="629360"/>
    <lineage>
        <taxon>Eukaryota</taxon>
        <taxon>Metazoa</taxon>
        <taxon>Ecdysozoa</taxon>
        <taxon>Arthropoda</taxon>
        <taxon>Hexapoda</taxon>
        <taxon>Insecta</taxon>
        <taxon>Pterygota</taxon>
        <taxon>Neoptera</taxon>
        <taxon>Polyneoptera</taxon>
        <taxon>Phasmatodea</taxon>
        <taxon>Timematodea</taxon>
        <taxon>Timematoidea</taxon>
        <taxon>Timematidae</taxon>
        <taxon>Timema</taxon>
    </lineage>
</organism>
<sequence>MDFGASLNYERGDSSPPPPMGKPLRLTGKQYAHSLATSHQQKLSILTDQDPNIMKRNNSKDSNNTQNPVVFMRSICANHKHEQPVKKEHIDIENTGIVTRSKSNTAKYTDKENRCLCFTTFDEKSVLKGSTRTHRVRGDVNKRITCYSTAPVQRNFKQSVQSEEIYPIVQSHGTSYSLVQSREILYPMVQQHGNLYPLQASKRFKPSLNLDWKYRSLGSEYKEDIINYLFETEKNFILSENYPDVFNLSGVKRAVVINWLIEVQHYLHLDAEILYLSIRLLDNFLDKVKISVNKIQLAAITALWLISKYDSEKSRVLKMTKLLRLCENVYSQKDMLYMEEKLLKSTNFQFNLGQPMVFVHYYLDADAESTSEMVNTCNYLLDVLSLNSDFASVTPSRLAAGAVYTAFSLNNKQNKYNDRNCTPFYQVEDIIQINTAMLSELDKTRDRRLVNKPGTGSGQLTPCWVDEDDDLIHNQHPEPQLWKLTS</sequence>
<keyword evidence="1" id="KW-0132">Cell division</keyword>
<dbReference type="PANTHER" id="PTHR10177">
    <property type="entry name" value="CYCLINS"/>
    <property type="match status" value="1"/>
</dbReference>
<dbReference type="Pfam" id="PF00134">
    <property type="entry name" value="Cyclin_N"/>
    <property type="match status" value="1"/>
</dbReference>
<feature type="domain" description="Cyclin-like" evidence="6">
    <location>
        <begin position="354"/>
        <end position="439"/>
    </location>
</feature>
<name>A0A7R9G088_TIMSH</name>
<evidence type="ECO:0000256" key="1">
    <source>
        <dbReference type="ARBA" id="ARBA00022618"/>
    </source>
</evidence>
<evidence type="ECO:0000259" key="6">
    <source>
        <dbReference type="SMART" id="SM00385"/>
    </source>
</evidence>
<keyword evidence="3" id="KW-0131">Cell cycle</keyword>
<reference evidence="7" key="1">
    <citation type="submission" date="2020-11" db="EMBL/GenBank/DDBJ databases">
        <authorList>
            <person name="Tran Van P."/>
        </authorList>
    </citation>
    <scope>NUCLEOTIDE SEQUENCE</scope>
</reference>
<dbReference type="GO" id="GO:0019887">
    <property type="term" value="F:protein kinase regulator activity"/>
    <property type="evidence" value="ECO:0007669"/>
    <property type="project" value="UniProtKB-ARBA"/>
</dbReference>
<dbReference type="FunFam" id="1.10.472.10:FF:000010">
    <property type="entry name" value="G1/S-specific cyclin Cln1"/>
    <property type="match status" value="1"/>
</dbReference>
<feature type="region of interest" description="Disordered" evidence="5">
    <location>
        <begin position="1"/>
        <end position="23"/>
    </location>
</feature>
<evidence type="ECO:0000256" key="3">
    <source>
        <dbReference type="ARBA" id="ARBA00023306"/>
    </source>
</evidence>
<dbReference type="SMART" id="SM00385">
    <property type="entry name" value="CYCLIN"/>
    <property type="match status" value="2"/>
</dbReference>
<dbReference type="GO" id="GO:0051726">
    <property type="term" value="P:regulation of cell cycle"/>
    <property type="evidence" value="ECO:0007669"/>
    <property type="project" value="UniProtKB-ARBA"/>
</dbReference>
<evidence type="ECO:0000313" key="7">
    <source>
        <dbReference type="EMBL" id="CAD7260842.1"/>
    </source>
</evidence>
<evidence type="ECO:0000256" key="5">
    <source>
        <dbReference type="SAM" id="MobiDB-lite"/>
    </source>
</evidence>
<dbReference type="GO" id="GO:0051301">
    <property type="term" value="P:cell division"/>
    <property type="evidence" value="ECO:0007669"/>
    <property type="project" value="UniProtKB-KW"/>
</dbReference>
<dbReference type="Pfam" id="PF02984">
    <property type="entry name" value="Cyclin_C"/>
    <property type="match status" value="1"/>
</dbReference>
<dbReference type="EMBL" id="OC001875">
    <property type="protein sequence ID" value="CAD7260842.1"/>
    <property type="molecule type" value="Genomic_DNA"/>
</dbReference>
<dbReference type="InterPro" id="IPR039361">
    <property type="entry name" value="Cyclin"/>
</dbReference>
<gene>
    <name evidence="7" type="ORF">TSIB3V08_LOCUS5002</name>
</gene>